<dbReference type="PANTHER" id="PTHR33973">
    <property type="entry name" value="OS07G0153300 PROTEIN"/>
    <property type="match status" value="1"/>
</dbReference>
<comment type="caution">
    <text evidence="1">The sequence shown here is derived from an EMBL/GenBank/DDBJ whole genome shotgun (WGS) entry which is preliminary data.</text>
</comment>
<organism evidence="1 2">
    <name type="scientific">Leptospira wolffii</name>
    <dbReference type="NCBI Taxonomy" id="409998"/>
    <lineage>
        <taxon>Bacteria</taxon>
        <taxon>Pseudomonadati</taxon>
        <taxon>Spirochaetota</taxon>
        <taxon>Spirochaetia</taxon>
        <taxon>Leptospirales</taxon>
        <taxon>Leptospiraceae</taxon>
        <taxon>Leptospira</taxon>
    </lineage>
</organism>
<dbReference type="EMBL" id="NPDT01000003">
    <property type="protein sequence ID" value="PJZ66041.1"/>
    <property type="molecule type" value="Genomic_DNA"/>
</dbReference>
<sequence length="263" mass="30744">MGLNSKIIEAKVMHDRKSPKRNTFRYGIFTFLLDLSEIDSFAERFRLLGNNKFRMFSFLDRDHMDFGKAGIRENFLEYLRTQGVKEKVEKVTLITNLRLFGYVFNPVSFYFAEGEGGTPLCAVAEVGNTFGEMKLYFLGGDTLREKGFRKKEAKFFYVSPFIGLDSEFDFYLNPPSDGGLHLRIDALENGQTILVTTYTGKMRELTDWGLVWMFLKYPFVTWKVIGLIHWQAFRLYLKKLPFLRKTDGEDQQRGVHFGKRSYR</sequence>
<protein>
    <recommendedName>
        <fullName evidence="3">DUF1365 domain-containing protein</fullName>
    </recommendedName>
</protein>
<evidence type="ECO:0000313" key="2">
    <source>
        <dbReference type="Proteomes" id="UP000231912"/>
    </source>
</evidence>
<dbReference type="PANTHER" id="PTHR33973:SF4">
    <property type="entry name" value="OS07G0153300 PROTEIN"/>
    <property type="match status" value="1"/>
</dbReference>
<proteinExistence type="predicted"/>
<dbReference type="AlphaFoldDB" id="A0A2M9ZC67"/>
<dbReference type="Pfam" id="PF07103">
    <property type="entry name" value="DUF1365"/>
    <property type="match status" value="1"/>
</dbReference>
<evidence type="ECO:0000313" key="1">
    <source>
        <dbReference type="EMBL" id="PJZ66041.1"/>
    </source>
</evidence>
<dbReference type="Proteomes" id="UP000231912">
    <property type="component" value="Unassembled WGS sequence"/>
</dbReference>
<dbReference type="InterPro" id="IPR010775">
    <property type="entry name" value="DUF1365"/>
</dbReference>
<evidence type="ECO:0008006" key="3">
    <source>
        <dbReference type="Google" id="ProtNLM"/>
    </source>
</evidence>
<accession>A0A2M9ZC67</accession>
<dbReference type="RefSeq" id="WP_100758916.1">
    <property type="nucleotide sequence ID" value="NZ_NPDT01000003.1"/>
</dbReference>
<gene>
    <name evidence="1" type="ORF">CH371_11025</name>
</gene>
<reference evidence="1 2" key="1">
    <citation type="submission" date="2017-07" db="EMBL/GenBank/DDBJ databases">
        <title>Leptospira spp. isolated from tropical soils.</title>
        <authorList>
            <person name="Thibeaux R."/>
            <person name="Iraola G."/>
            <person name="Ferres I."/>
            <person name="Bierque E."/>
            <person name="Girault D."/>
            <person name="Soupe-Gilbert M.-E."/>
            <person name="Picardeau M."/>
            <person name="Goarant C."/>
        </authorList>
    </citation>
    <scope>NUCLEOTIDE SEQUENCE [LARGE SCALE GENOMIC DNA]</scope>
    <source>
        <strain evidence="1 2">FH2-C-A2</strain>
    </source>
</reference>
<name>A0A2M9ZC67_9LEPT</name>